<dbReference type="CDD" id="cd07989">
    <property type="entry name" value="LPLAT_AGPAT-like"/>
    <property type="match status" value="1"/>
</dbReference>
<dbReference type="Pfam" id="PF01553">
    <property type="entry name" value="Acyltransferase"/>
    <property type="match status" value="1"/>
</dbReference>
<comment type="caution">
    <text evidence="6">The sequence shown here is derived from an EMBL/GenBank/DDBJ whole genome shotgun (WGS) entry which is preliminary data.</text>
</comment>
<dbReference type="Proteomes" id="UP000886251">
    <property type="component" value="Unassembled WGS sequence"/>
</dbReference>
<reference evidence="6" key="1">
    <citation type="journal article" date="2020" name="mSystems">
        <title>Genome- and Community-Level Interaction Insights into Carbon Utilization and Element Cycling Functions of Hydrothermarchaeota in Hydrothermal Sediment.</title>
        <authorList>
            <person name="Zhou Z."/>
            <person name="Liu Y."/>
            <person name="Xu W."/>
            <person name="Pan J."/>
            <person name="Luo Z.H."/>
            <person name="Li M."/>
        </authorList>
    </citation>
    <scope>NUCLEOTIDE SEQUENCE [LARGE SCALE GENOMIC DNA]</scope>
    <source>
        <strain evidence="6">HyVt-443</strain>
    </source>
</reference>
<evidence type="ECO:0000259" key="5">
    <source>
        <dbReference type="SMART" id="SM00563"/>
    </source>
</evidence>
<keyword evidence="3 6" id="KW-0012">Acyltransferase</keyword>
<dbReference type="GO" id="GO:0003841">
    <property type="term" value="F:1-acylglycerol-3-phosphate O-acyltransferase activity"/>
    <property type="evidence" value="ECO:0007669"/>
    <property type="project" value="TreeGrafter"/>
</dbReference>
<dbReference type="SMART" id="SM00563">
    <property type="entry name" value="PlsC"/>
    <property type="match status" value="1"/>
</dbReference>
<organism evidence="6">
    <name type="scientific">Sedimenticola thiotaurini</name>
    <dbReference type="NCBI Taxonomy" id="1543721"/>
    <lineage>
        <taxon>Bacteria</taxon>
        <taxon>Pseudomonadati</taxon>
        <taxon>Pseudomonadota</taxon>
        <taxon>Gammaproteobacteria</taxon>
        <taxon>Chromatiales</taxon>
        <taxon>Sedimenticolaceae</taxon>
        <taxon>Sedimenticola</taxon>
    </lineage>
</organism>
<gene>
    <name evidence="6" type="ORF">ENI96_00145</name>
</gene>
<keyword evidence="4" id="KW-0472">Membrane</keyword>
<feature type="domain" description="Phospholipid/glycerol acyltransferase" evidence="5">
    <location>
        <begin position="72"/>
        <end position="185"/>
    </location>
</feature>
<keyword evidence="4" id="KW-1133">Transmembrane helix</keyword>
<evidence type="ECO:0000256" key="2">
    <source>
        <dbReference type="ARBA" id="ARBA00022679"/>
    </source>
</evidence>
<sequence length="242" mass="26909">MTASVSVWLLTTAAILFVAWQLHRLLEAARRANRTDWGRGWMNLIDGLNRLFCYRYHRLNVTGLRLPRSGPAIVVANHVSGLDPLLLIASARRPLRFLIAREEYERFGLQWLFRAVKCIPVDRERRPELALRAALRALHDGEVVALFPHGAIHLDSDPPKRLKAGAVRLAQLTGAPLLPHRITGVRGAGHVILGVILRSRARVTLYPPLPVAGRDTGDVLDELARVLDGRTPERGRAVAEAV</sequence>
<keyword evidence="2" id="KW-0808">Transferase</keyword>
<dbReference type="GO" id="GO:0006654">
    <property type="term" value="P:phosphatidic acid biosynthetic process"/>
    <property type="evidence" value="ECO:0007669"/>
    <property type="project" value="TreeGrafter"/>
</dbReference>
<name>A0A831RL38_9GAMM</name>
<evidence type="ECO:0000256" key="1">
    <source>
        <dbReference type="ARBA" id="ARBA00005189"/>
    </source>
</evidence>
<dbReference type="AlphaFoldDB" id="A0A831RL38"/>
<evidence type="ECO:0000256" key="3">
    <source>
        <dbReference type="ARBA" id="ARBA00023315"/>
    </source>
</evidence>
<evidence type="ECO:0000313" key="6">
    <source>
        <dbReference type="EMBL" id="HEB94826.1"/>
    </source>
</evidence>
<feature type="transmembrane region" description="Helical" evidence="4">
    <location>
        <begin position="6"/>
        <end position="26"/>
    </location>
</feature>
<dbReference type="PANTHER" id="PTHR10434:SF11">
    <property type="entry name" value="1-ACYL-SN-GLYCEROL-3-PHOSPHATE ACYLTRANSFERASE"/>
    <property type="match status" value="1"/>
</dbReference>
<dbReference type="EMBL" id="DRKP01000005">
    <property type="protein sequence ID" value="HEB94826.1"/>
    <property type="molecule type" value="Genomic_DNA"/>
</dbReference>
<dbReference type="InterPro" id="IPR002123">
    <property type="entry name" value="Plipid/glycerol_acylTrfase"/>
</dbReference>
<dbReference type="SUPFAM" id="SSF69593">
    <property type="entry name" value="Glycerol-3-phosphate (1)-acyltransferase"/>
    <property type="match status" value="1"/>
</dbReference>
<accession>A0A831RL38</accession>
<comment type="pathway">
    <text evidence="1">Lipid metabolism.</text>
</comment>
<evidence type="ECO:0000256" key="4">
    <source>
        <dbReference type="SAM" id="Phobius"/>
    </source>
</evidence>
<proteinExistence type="predicted"/>
<keyword evidence="4" id="KW-0812">Transmembrane</keyword>
<protein>
    <submittedName>
        <fullName evidence="6">1-acyl-sn-glycerol-3-phosphate acyltransferase</fullName>
    </submittedName>
</protein>
<dbReference type="PANTHER" id="PTHR10434">
    <property type="entry name" value="1-ACYL-SN-GLYCEROL-3-PHOSPHATE ACYLTRANSFERASE"/>
    <property type="match status" value="1"/>
</dbReference>